<dbReference type="CDD" id="cd03359">
    <property type="entry name" value="LbH_Dynactin_5"/>
    <property type="match status" value="1"/>
</dbReference>
<name>A0ABN9TEK1_9DINO</name>
<comment type="subcellular location">
    <subcellularLocation>
        <location evidence="1">Cytoplasm</location>
        <location evidence="1">Cytoskeleton</location>
    </subcellularLocation>
</comment>
<dbReference type="InterPro" id="IPR047125">
    <property type="entry name" value="DCTN5"/>
</dbReference>
<evidence type="ECO:0000256" key="6">
    <source>
        <dbReference type="SAM" id="MobiDB-lite"/>
    </source>
</evidence>
<dbReference type="PANTHER" id="PTHR46126">
    <property type="entry name" value="DYNACTIN SUBUNIT 5"/>
    <property type="match status" value="1"/>
</dbReference>
<keyword evidence="2" id="KW-0963">Cytoplasm</keyword>
<gene>
    <name evidence="7" type="ORF">PCOR1329_LOCUS38352</name>
</gene>
<dbReference type="EMBL" id="CAUYUJ010014644">
    <property type="protein sequence ID" value="CAK0844208.1"/>
    <property type="molecule type" value="Genomic_DNA"/>
</dbReference>
<evidence type="ECO:0000313" key="8">
    <source>
        <dbReference type="Proteomes" id="UP001189429"/>
    </source>
</evidence>
<sequence>MAESAAAAAVDLGHALDFEGPPVYYNKADYIQTASGNKVSRQSILCGSQNISLAGKSIVKPGVVLRGDLQLLRIGKFVIIGEGSVLRPSYKKYKGNFSFFPMTVGDHVTIGARSIISAAQIGSCVSIGEDCVISKRCMVKENSVVLPGTVLPPDTVVPPLTVFGGHPGQYLGDLPESTAALQKQQAASIYRRFQADPTARKAPAAAAAKPPAARPAPAAEGAAA</sequence>
<evidence type="ECO:0000256" key="2">
    <source>
        <dbReference type="ARBA" id="ARBA00022490"/>
    </source>
</evidence>
<accession>A0ABN9TEK1</accession>
<dbReference type="InterPro" id="IPR011004">
    <property type="entry name" value="Trimer_LpxA-like_sf"/>
</dbReference>
<protein>
    <recommendedName>
        <fullName evidence="5">Dynactin subunit 5</fullName>
    </recommendedName>
</protein>
<evidence type="ECO:0000256" key="3">
    <source>
        <dbReference type="ARBA" id="ARBA00023212"/>
    </source>
</evidence>
<proteinExistence type="inferred from homology"/>
<evidence type="ECO:0000313" key="7">
    <source>
        <dbReference type="EMBL" id="CAK0844208.1"/>
    </source>
</evidence>
<comment type="similarity">
    <text evidence="4">Belongs to the dynactin subunits 5/6 family. Dynactin subunit 5 subfamily.</text>
</comment>
<organism evidence="7 8">
    <name type="scientific">Prorocentrum cordatum</name>
    <dbReference type="NCBI Taxonomy" id="2364126"/>
    <lineage>
        <taxon>Eukaryota</taxon>
        <taxon>Sar</taxon>
        <taxon>Alveolata</taxon>
        <taxon>Dinophyceae</taxon>
        <taxon>Prorocentrales</taxon>
        <taxon>Prorocentraceae</taxon>
        <taxon>Prorocentrum</taxon>
    </lineage>
</organism>
<dbReference type="Pfam" id="PF21711">
    <property type="entry name" value="DCTN5"/>
    <property type="match status" value="1"/>
</dbReference>
<reference evidence="7" key="1">
    <citation type="submission" date="2023-10" db="EMBL/GenBank/DDBJ databases">
        <authorList>
            <person name="Chen Y."/>
            <person name="Shah S."/>
            <person name="Dougan E. K."/>
            <person name="Thang M."/>
            <person name="Chan C."/>
        </authorList>
    </citation>
    <scope>NUCLEOTIDE SEQUENCE [LARGE SCALE GENOMIC DNA]</scope>
</reference>
<dbReference type="Proteomes" id="UP001189429">
    <property type="component" value="Unassembled WGS sequence"/>
</dbReference>
<comment type="caution">
    <text evidence="7">The sequence shown here is derived from an EMBL/GenBank/DDBJ whole genome shotgun (WGS) entry which is preliminary data.</text>
</comment>
<dbReference type="PANTHER" id="PTHR46126:SF1">
    <property type="entry name" value="DYNACTIN SUBUNIT 5"/>
    <property type="match status" value="1"/>
</dbReference>
<evidence type="ECO:0000256" key="5">
    <source>
        <dbReference type="ARBA" id="ARBA00034865"/>
    </source>
</evidence>
<evidence type="ECO:0000256" key="4">
    <source>
        <dbReference type="ARBA" id="ARBA00034706"/>
    </source>
</evidence>
<feature type="region of interest" description="Disordered" evidence="6">
    <location>
        <begin position="200"/>
        <end position="224"/>
    </location>
</feature>
<dbReference type="SUPFAM" id="SSF51161">
    <property type="entry name" value="Trimeric LpxA-like enzymes"/>
    <property type="match status" value="1"/>
</dbReference>
<dbReference type="Gene3D" id="2.160.10.10">
    <property type="entry name" value="Hexapeptide repeat proteins"/>
    <property type="match status" value="1"/>
</dbReference>
<keyword evidence="8" id="KW-1185">Reference proteome</keyword>
<evidence type="ECO:0000256" key="1">
    <source>
        <dbReference type="ARBA" id="ARBA00004245"/>
    </source>
</evidence>
<keyword evidence="3" id="KW-0206">Cytoskeleton</keyword>